<keyword evidence="2" id="KW-0597">Phosphoprotein</keyword>
<dbReference type="SUPFAM" id="SSF47336">
    <property type="entry name" value="ACP-like"/>
    <property type="match status" value="1"/>
</dbReference>
<name>D6AH55_STRFL</name>
<sequence length="89" mass="9608">MNPPEAVSTPSEVTAWITGQIAEFVNETPDRIAGDAPLTDHGLDSVSGVALCAQVEDRYGIEVDPELLWSVPTLNEFVQALMPQLADRT</sequence>
<dbReference type="InterPro" id="IPR036736">
    <property type="entry name" value="ACP-like_sf"/>
</dbReference>
<evidence type="ECO:0000256" key="2">
    <source>
        <dbReference type="ARBA" id="ARBA00022553"/>
    </source>
</evidence>
<dbReference type="RefSeq" id="WP_006122821.1">
    <property type="nucleotide sequence ID" value="NZ_DS999644.1"/>
</dbReference>
<reference evidence="5" key="2">
    <citation type="submission" date="2008-12" db="EMBL/GenBank/DDBJ databases">
        <title>Annotation of Streptomyces roseosporus strain NRRL 15998.</title>
        <authorList>
            <consortium name="The Broad Institute Genome Sequencing Platform"/>
            <consortium name="Broad Institute Microbial Sequencing Center"/>
            <person name="Fischbach M."/>
            <person name="Ward D."/>
            <person name="Young S."/>
            <person name="Kodira C.D."/>
            <person name="Zeng Q."/>
            <person name="Koehrsen M."/>
            <person name="Godfrey P."/>
            <person name="Alvarado L."/>
            <person name="Berlin A.M."/>
            <person name="Borenstein D."/>
            <person name="Chen Z."/>
            <person name="Engels R."/>
            <person name="Freedman E."/>
            <person name="Gellesch M."/>
            <person name="Goldberg J."/>
            <person name="Griggs A."/>
            <person name="Gujja S."/>
            <person name="Heiman D.I."/>
            <person name="Hepburn T.A."/>
            <person name="Howarth C."/>
            <person name="Jen D."/>
            <person name="Larson L."/>
            <person name="Lewis B."/>
            <person name="Mehta T."/>
            <person name="Park D."/>
            <person name="Pearson M."/>
            <person name="Roberts A."/>
            <person name="Saif S."/>
            <person name="Shea T.D."/>
            <person name="Shenoy N."/>
            <person name="Sisk P."/>
            <person name="Stolte C."/>
            <person name="Sykes S.N."/>
            <person name="Walk T."/>
            <person name="White J."/>
            <person name="Yandava C."/>
            <person name="Straight P."/>
            <person name="Clardy J."/>
            <person name="Hung D."/>
            <person name="Kolter R."/>
            <person name="Mekalanos J."/>
            <person name="Walker S."/>
            <person name="Walsh C.T."/>
            <person name="Wieland B.L.C."/>
            <person name="Ilzarbe M."/>
            <person name="Galagan J."/>
            <person name="Nusbaum C."/>
            <person name="Birren B."/>
        </authorList>
    </citation>
    <scope>NUCLEOTIDE SEQUENCE [LARGE SCALE GENOMIC DNA]</scope>
    <source>
        <strain evidence="5">NRRL 15998</strain>
    </source>
</reference>
<dbReference type="SMR" id="D6AH55"/>
<dbReference type="Pfam" id="PF00550">
    <property type="entry name" value="PP-binding"/>
    <property type="match status" value="1"/>
</dbReference>
<evidence type="ECO:0000313" key="4">
    <source>
        <dbReference type="EMBL" id="EFE72876.2"/>
    </source>
</evidence>
<keyword evidence="1" id="KW-0596">Phosphopantetheine</keyword>
<reference evidence="5" key="1">
    <citation type="submission" date="2008-10" db="EMBL/GenBank/DDBJ databases">
        <authorList>
            <person name="Molnar K."/>
        </authorList>
    </citation>
    <scope>NUCLEOTIDE SEQUENCE [LARGE SCALE GENOMIC DNA]</scope>
    <source>
        <strain evidence="5">NRRL 15998</strain>
    </source>
</reference>
<protein>
    <submittedName>
        <fullName evidence="4">Peptide synthetase 2</fullName>
    </submittedName>
</protein>
<evidence type="ECO:0000259" key="3">
    <source>
        <dbReference type="PROSITE" id="PS50075"/>
    </source>
</evidence>
<dbReference type="SMART" id="SM00823">
    <property type="entry name" value="PKS_PP"/>
    <property type="match status" value="1"/>
</dbReference>
<dbReference type="InterPro" id="IPR009081">
    <property type="entry name" value="PP-bd_ACP"/>
</dbReference>
<proteinExistence type="predicted"/>
<accession>D6AH55</accession>
<evidence type="ECO:0000313" key="5">
    <source>
        <dbReference type="Proteomes" id="UP000003986"/>
    </source>
</evidence>
<dbReference type="AlphaFoldDB" id="D6AH55"/>
<dbReference type="Gene3D" id="1.10.1200.10">
    <property type="entry name" value="ACP-like"/>
    <property type="match status" value="1"/>
</dbReference>
<gene>
    <name evidence="4" type="ORF">SSGG_00242</name>
</gene>
<dbReference type="PROSITE" id="PS50075">
    <property type="entry name" value="CARRIER"/>
    <property type="match status" value="1"/>
</dbReference>
<dbReference type="InterPro" id="IPR020806">
    <property type="entry name" value="PKS_PP-bd"/>
</dbReference>
<dbReference type="EMBL" id="DS999644">
    <property type="protein sequence ID" value="EFE72876.2"/>
    <property type="molecule type" value="Genomic_DNA"/>
</dbReference>
<evidence type="ECO:0000256" key="1">
    <source>
        <dbReference type="ARBA" id="ARBA00022450"/>
    </source>
</evidence>
<dbReference type="GO" id="GO:0017000">
    <property type="term" value="P:antibiotic biosynthetic process"/>
    <property type="evidence" value="ECO:0007669"/>
    <property type="project" value="UniProtKB-ARBA"/>
</dbReference>
<dbReference type="GO" id="GO:0031177">
    <property type="term" value="F:phosphopantetheine binding"/>
    <property type="evidence" value="ECO:0007669"/>
    <property type="project" value="InterPro"/>
</dbReference>
<dbReference type="SMART" id="SM01294">
    <property type="entry name" value="PKS_PP_betabranch"/>
    <property type="match status" value="1"/>
</dbReference>
<dbReference type="Proteomes" id="UP000003986">
    <property type="component" value="Unassembled WGS sequence"/>
</dbReference>
<feature type="domain" description="Carrier" evidence="3">
    <location>
        <begin position="11"/>
        <end position="85"/>
    </location>
</feature>
<organism evidence="4 5">
    <name type="scientific">Streptomyces filamentosus NRRL 15998</name>
    <dbReference type="NCBI Taxonomy" id="457431"/>
    <lineage>
        <taxon>Bacteria</taxon>
        <taxon>Bacillati</taxon>
        <taxon>Actinomycetota</taxon>
        <taxon>Actinomycetes</taxon>
        <taxon>Kitasatosporales</taxon>
        <taxon>Streptomycetaceae</taxon>
        <taxon>Streptomyces</taxon>
    </lineage>
</organism>